<name>A0A8X7CJB4_9ARAC</name>
<evidence type="ECO:0000313" key="2">
    <source>
        <dbReference type="Proteomes" id="UP000886998"/>
    </source>
</evidence>
<sequence length="83" mass="9320">MINESVVNGLWRQYFDGNYCRPVEDESAVEVIAESSCCEYCDGEPGVVAHDDEHEEVAHGDLDHVQKCMDGVNTNSGRENKTW</sequence>
<keyword evidence="2" id="KW-1185">Reference proteome</keyword>
<comment type="caution">
    <text evidence="1">The sequence shown here is derived from an EMBL/GenBank/DDBJ whole genome shotgun (WGS) entry which is preliminary data.</text>
</comment>
<accession>A0A8X7CJB4</accession>
<organism evidence="1 2">
    <name type="scientific">Trichonephila inaurata madagascariensis</name>
    <dbReference type="NCBI Taxonomy" id="2747483"/>
    <lineage>
        <taxon>Eukaryota</taxon>
        <taxon>Metazoa</taxon>
        <taxon>Ecdysozoa</taxon>
        <taxon>Arthropoda</taxon>
        <taxon>Chelicerata</taxon>
        <taxon>Arachnida</taxon>
        <taxon>Araneae</taxon>
        <taxon>Araneomorphae</taxon>
        <taxon>Entelegynae</taxon>
        <taxon>Araneoidea</taxon>
        <taxon>Nephilidae</taxon>
        <taxon>Trichonephila</taxon>
        <taxon>Trichonephila inaurata</taxon>
    </lineage>
</organism>
<gene>
    <name evidence="1" type="ORF">TNIN_356011</name>
</gene>
<dbReference type="AlphaFoldDB" id="A0A8X7CJB4"/>
<dbReference type="EMBL" id="BMAV01018405">
    <property type="protein sequence ID" value="GFY70788.1"/>
    <property type="molecule type" value="Genomic_DNA"/>
</dbReference>
<proteinExistence type="predicted"/>
<protein>
    <submittedName>
        <fullName evidence="1">Uncharacterized protein</fullName>
    </submittedName>
</protein>
<evidence type="ECO:0000313" key="1">
    <source>
        <dbReference type="EMBL" id="GFY70788.1"/>
    </source>
</evidence>
<dbReference type="Proteomes" id="UP000886998">
    <property type="component" value="Unassembled WGS sequence"/>
</dbReference>
<reference evidence="1" key="1">
    <citation type="submission" date="2020-08" db="EMBL/GenBank/DDBJ databases">
        <title>Multicomponent nature underlies the extraordinary mechanical properties of spider dragline silk.</title>
        <authorList>
            <person name="Kono N."/>
            <person name="Nakamura H."/>
            <person name="Mori M."/>
            <person name="Yoshida Y."/>
            <person name="Ohtoshi R."/>
            <person name="Malay A.D."/>
            <person name="Moran D.A.P."/>
            <person name="Tomita M."/>
            <person name="Numata K."/>
            <person name="Arakawa K."/>
        </authorList>
    </citation>
    <scope>NUCLEOTIDE SEQUENCE</scope>
</reference>